<dbReference type="InterPro" id="IPR027417">
    <property type="entry name" value="P-loop_NTPase"/>
</dbReference>
<dbReference type="GO" id="GO:0015937">
    <property type="term" value="P:coenzyme A biosynthetic process"/>
    <property type="evidence" value="ECO:0007669"/>
    <property type="project" value="UniProtKB-UniRule"/>
</dbReference>
<comment type="subcellular location">
    <subcellularLocation>
        <location evidence="8">Cytoplasm</location>
    </subcellularLocation>
</comment>
<comment type="similarity">
    <text evidence="1 8">Belongs to the CoaE family.</text>
</comment>
<comment type="pathway">
    <text evidence="8">Cofactor biosynthesis; coenzyme A biosynthesis; CoA from (R)-pantothenate: step 5/5.</text>
</comment>
<dbReference type="CDD" id="cd02022">
    <property type="entry name" value="DPCK"/>
    <property type="match status" value="1"/>
</dbReference>
<dbReference type="GO" id="GO:0005524">
    <property type="term" value="F:ATP binding"/>
    <property type="evidence" value="ECO:0007669"/>
    <property type="project" value="UniProtKB-UniRule"/>
</dbReference>
<protein>
    <recommendedName>
        <fullName evidence="8 9">Dephospho-CoA kinase</fullName>
        <ecNumber evidence="8 9">2.7.1.24</ecNumber>
    </recommendedName>
    <alternativeName>
        <fullName evidence="8">Dephosphocoenzyme A kinase</fullName>
    </alternativeName>
</protein>
<keyword evidence="11" id="KW-1185">Reference proteome</keyword>
<comment type="catalytic activity">
    <reaction evidence="8">
        <text>3'-dephospho-CoA + ATP = ADP + CoA + H(+)</text>
        <dbReference type="Rhea" id="RHEA:18245"/>
        <dbReference type="ChEBI" id="CHEBI:15378"/>
        <dbReference type="ChEBI" id="CHEBI:30616"/>
        <dbReference type="ChEBI" id="CHEBI:57287"/>
        <dbReference type="ChEBI" id="CHEBI:57328"/>
        <dbReference type="ChEBI" id="CHEBI:456216"/>
        <dbReference type="EC" id="2.7.1.24"/>
    </reaction>
</comment>
<feature type="binding site" evidence="8">
    <location>
        <begin position="11"/>
        <end position="16"/>
    </location>
    <ligand>
        <name>ATP</name>
        <dbReference type="ChEBI" id="CHEBI:30616"/>
    </ligand>
</feature>
<evidence type="ECO:0000313" key="11">
    <source>
        <dbReference type="Proteomes" id="UP000241436"/>
    </source>
</evidence>
<dbReference type="PROSITE" id="PS51219">
    <property type="entry name" value="DPCK"/>
    <property type="match status" value="1"/>
</dbReference>
<dbReference type="OrthoDB" id="9812943at2"/>
<comment type="function">
    <text evidence="8">Catalyzes the phosphorylation of the 3'-hydroxyl group of dephosphocoenzyme A to form coenzyme A.</text>
</comment>
<dbReference type="EMBL" id="NVQC01000018">
    <property type="protein sequence ID" value="PTL36064.1"/>
    <property type="molecule type" value="Genomic_DNA"/>
</dbReference>
<dbReference type="FunFam" id="3.40.50.300:FF:000991">
    <property type="entry name" value="Dephospho-CoA kinase"/>
    <property type="match status" value="1"/>
</dbReference>
<dbReference type="EC" id="2.7.1.24" evidence="8 9"/>
<keyword evidence="3 8" id="KW-0808">Transferase</keyword>
<dbReference type="HAMAP" id="MF_00376">
    <property type="entry name" value="Dephospho_CoA_kinase"/>
    <property type="match status" value="1"/>
</dbReference>
<dbReference type="RefSeq" id="WP_107562047.1">
    <property type="nucleotide sequence ID" value="NZ_NVQC01000018.1"/>
</dbReference>
<comment type="caution">
    <text evidence="10">The sequence shown here is derived from an EMBL/GenBank/DDBJ whole genome shotgun (WGS) entry which is preliminary data.</text>
</comment>
<gene>
    <name evidence="8" type="primary">coaE</name>
    <name evidence="10" type="ORF">CLG94_06430</name>
</gene>
<keyword evidence="5 8" id="KW-0418">Kinase</keyword>
<proteinExistence type="inferred from homology"/>
<evidence type="ECO:0000256" key="8">
    <source>
        <dbReference type="HAMAP-Rule" id="MF_00376"/>
    </source>
</evidence>
<dbReference type="GO" id="GO:0005737">
    <property type="term" value="C:cytoplasm"/>
    <property type="evidence" value="ECO:0007669"/>
    <property type="project" value="UniProtKB-SubCell"/>
</dbReference>
<dbReference type="UniPathway" id="UPA00241">
    <property type="reaction ID" value="UER00356"/>
</dbReference>
<evidence type="ECO:0000256" key="3">
    <source>
        <dbReference type="ARBA" id="ARBA00022679"/>
    </source>
</evidence>
<dbReference type="Pfam" id="PF01121">
    <property type="entry name" value="CoaE"/>
    <property type="match status" value="1"/>
</dbReference>
<evidence type="ECO:0000256" key="6">
    <source>
        <dbReference type="ARBA" id="ARBA00022840"/>
    </source>
</evidence>
<keyword evidence="2 8" id="KW-0963">Cytoplasm</keyword>
<keyword evidence="7 8" id="KW-0173">Coenzyme A biosynthesis</keyword>
<keyword evidence="4 8" id="KW-0547">Nucleotide-binding</keyword>
<evidence type="ECO:0000256" key="5">
    <source>
        <dbReference type="ARBA" id="ARBA00022777"/>
    </source>
</evidence>
<dbReference type="SUPFAM" id="SSF52540">
    <property type="entry name" value="P-loop containing nucleoside triphosphate hydrolases"/>
    <property type="match status" value="1"/>
</dbReference>
<dbReference type="NCBIfam" id="TIGR00152">
    <property type="entry name" value="dephospho-CoA kinase"/>
    <property type="match status" value="1"/>
</dbReference>
<sequence>MVVIGLTGGICSGKSTVAAMFMRLGATVIDADQVAHELVEPDQPLFEAVASAFGREVVGADGRIDRRRLGAMVFADPKARRRLEAILHPSIILECERRIRQAGISGAAACLLDAALLIESGWHTRCDAVILVEASEAVQLDRLEGARGLSRDDAMLRIRAQMPQEEKRPHARYVIENEGLIEETERQVKAVWEQLCARTSM</sequence>
<evidence type="ECO:0000256" key="1">
    <source>
        <dbReference type="ARBA" id="ARBA00009018"/>
    </source>
</evidence>
<dbReference type="Proteomes" id="UP000241436">
    <property type="component" value="Unassembled WGS sequence"/>
</dbReference>
<evidence type="ECO:0000313" key="10">
    <source>
        <dbReference type="EMBL" id="PTL36064.1"/>
    </source>
</evidence>
<organism evidence="10 11">
    <name type="scientific">Candidatus Methylomirabilis limnetica</name>
    <dbReference type="NCBI Taxonomy" id="2033718"/>
    <lineage>
        <taxon>Bacteria</taxon>
        <taxon>Candidatus Methylomirabilota</taxon>
        <taxon>Candidatus Methylomirabilia</taxon>
        <taxon>Candidatus Methylomirabilales</taxon>
        <taxon>Candidatus Methylomirabilaceae</taxon>
        <taxon>Candidatus Methylomirabilis</taxon>
    </lineage>
</organism>
<dbReference type="GO" id="GO:0004140">
    <property type="term" value="F:dephospho-CoA kinase activity"/>
    <property type="evidence" value="ECO:0007669"/>
    <property type="project" value="UniProtKB-UniRule"/>
</dbReference>
<reference evidence="11" key="2">
    <citation type="journal article" date="2018" name="Environ. Microbiol.">
        <title>Bloom of a denitrifying methanotroph, 'Candidatus Methylomirabilis limnetica', in a deep stratified lake.</title>
        <authorList>
            <person name="Graf J.S."/>
            <person name="Mayr M.J."/>
            <person name="Marchant H.K."/>
            <person name="Tienken D."/>
            <person name="Hach P.F."/>
            <person name="Brand A."/>
            <person name="Schubert C.J."/>
            <person name="Kuypers M.M."/>
            <person name="Milucka J."/>
        </authorList>
    </citation>
    <scope>NUCLEOTIDE SEQUENCE [LARGE SCALE GENOMIC DNA]</scope>
    <source>
        <strain evidence="11">Zug</strain>
    </source>
</reference>
<dbReference type="PANTHER" id="PTHR10695">
    <property type="entry name" value="DEPHOSPHO-COA KINASE-RELATED"/>
    <property type="match status" value="1"/>
</dbReference>
<dbReference type="Gene3D" id="3.40.50.300">
    <property type="entry name" value="P-loop containing nucleotide triphosphate hydrolases"/>
    <property type="match status" value="1"/>
</dbReference>
<dbReference type="AlphaFoldDB" id="A0A2T4TY72"/>
<name>A0A2T4TY72_9BACT</name>
<dbReference type="PANTHER" id="PTHR10695:SF46">
    <property type="entry name" value="BIFUNCTIONAL COENZYME A SYNTHASE-RELATED"/>
    <property type="match status" value="1"/>
</dbReference>
<evidence type="ECO:0000256" key="2">
    <source>
        <dbReference type="ARBA" id="ARBA00022490"/>
    </source>
</evidence>
<reference evidence="10 11" key="1">
    <citation type="submission" date="2017-09" db="EMBL/GenBank/DDBJ databases">
        <title>Bloom of a denitrifying methanotroph, Candidatus Methylomirabilis limnetica, in a deep stratified lake.</title>
        <authorList>
            <person name="Graf J.S."/>
            <person name="Marchant H.K."/>
            <person name="Tienken D."/>
            <person name="Hach P.F."/>
            <person name="Brand A."/>
            <person name="Schubert C.J."/>
            <person name="Kuypers M.M."/>
            <person name="Milucka J."/>
        </authorList>
    </citation>
    <scope>NUCLEOTIDE SEQUENCE [LARGE SCALE GENOMIC DNA]</scope>
    <source>
        <strain evidence="10 11">Zug</strain>
    </source>
</reference>
<dbReference type="InterPro" id="IPR001977">
    <property type="entry name" value="Depp_CoAkinase"/>
</dbReference>
<keyword evidence="6 8" id="KW-0067">ATP-binding</keyword>
<evidence type="ECO:0000256" key="7">
    <source>
        <dbReference type="ARBA" id="ARBA00022993"/>
    </source>
</evidence>
<evidence type="ECO:0000256" key="9">
    <source>
        <dbReference type="NCBIfam" id="TIGR00152"/>
    </source>
</evidence>
<accession>A0A2T4TY72</accession>
<evidence type="ECO:0000256" key="4">
    <source>
        <dbReference type="ARBA" id="ARBA00022741"/>
    </source>
</evidence>